<dbReference type="AlphaFoldDB" id="A0ABD0UGT9"/>
<dbReference type="EMBL" id="JANQDX010000016">
    <property type="protein sequence ID" value="KAL0909531.1"/>
    <property type="molecule type" value="Genomic_DNA"/>
</dbReference>
<evidence type="ECO:0000313" key="4">
    <source>
        <dbReference type="Proteomes" id="UP001552299"/>
    </source>
</evidence>
<name>A0ABD0UGT9_DENTH</name>
<dbReference type="InterPro" id="IPR046960">
    <property type="entry name" value="PPR_At4g14850-like_plant"/>
</dbReference>
<feature type="repeat" description="PPR" evidence="2">
    <location>
        <begin position="91"/>
        <end position="125"/>
    </location>
</feature>
<dbReference type="InterPro" id="IPR011990">
    <property type="entry name" value="TPR-like_helical_dom_sf"/>
</dbReference>
<dbReference type="InterPro" id="IPR002885">
    <property type="entry name" value="PPR_rpt"/>
</dbReference>
<dbReference type="Pfam" id="PF13041">
    <property type="entry name" value="PPR_2"/>
    <property type="match status" value="1"/>
</dbReference>
<reference evidence="3 4" key="1">
    <citation type="journal article" date="2024" name="Plant Biotechnol. J.">
        <title>Dendrobium thyrsiflorum genome and its molecular insights into genes involved in important horticultural traits.</title>
        <authorList>
            <person name="Chen B."/>
            <person name="Wang J.Y."/>
            <person name="Zheng P.J."/>
            <person name="Li K.L."/>
            <person name="Liang Y.M."/>
            <person name="Chen X.F."/>
            <person name="Zhang C."/>
            <person name="Zhao X."/>
            <person name="He X."/>
            <person name="Zhang G.Q."/>
            <person name="Liu Z.J."/>
            <person name="Xu Q."/>
        </authorList>
    </citation>
    <scope>NUCLEOTIDE SEQUENCE [LARGE SCALE GENOMIC DNA]</scope>
    <source>
        <strain evidence="3">GZMU011</strain>
    </source>
</reference>
<dbReference type="PANTHER" id="PTHR47926">
    <property type="entry name" value="PENTATRICOPEPTIDE REPEAT-CONTAINING PROTEIN"/>
    <property type="match status" value="1"/>
</dbReference>
<protein>
    <recommendedName>
        <fullName evidence="5">Pentatricopeptide repeat-containing protein</fullName>
    </recommendedName>
</protein>
<comment type="caution">
    <text evidence="3">The sequence shown here is derived from an EMBL/GenBank/DDBJ whole genome shotgun (WGS) entry which is preliminary data.</text>
</comment>
<dbReference type="PANTHER" id="PTHR47926:SF415">
    <property type="entry name" value="PENTATRICOPEPTIDE REPEAT-CONTAINING PROTEIN"/>
    <property type="match status" value="1"/>
</dbReference>
<dbReference type="NCBIfam" id="TIGR00756">
    <property type="entry name" value="PPR"/>
    <property type="match status" value="1"/>
</dbReference>
<proteinExistence type="predicted"/>
<keyword evidence="4" id="KW-1185">Reference proteome</keyword>
<sequence length="334" mass="36967">MAADQCDLKNIQKGILVSDGEIVPNELTVACVLGACASAGILRLGKCVHSYSLRNGIDVDGIVGNALIHMYSKCGAIGVALWIFGGLLYRDLVSWCTIIRGLATNGKPKHALQLFALMLCYGVRPDNIDFLAVMTACCHAGLIEEGLMFFRAMHEVDGGLPEKEHYTCIIDTYGRASCLKEAEGFFVGMPMMPNKCVWGALLSACKIHGVGEVVYDRIQKRVVHAGMTLGGGTYALLSNMLATTEKWDESNNARKELGTKRIRWSIKPDSKLWKIKSNMTEAENKVIRRSRLEQCVEHSKTNLHVTKKNASEMRLRTIYENIYIPLKAEIVEIV</sequence>
<accession>A0ABD0UGT9</accession>
<organism evidence="3 4">
    <name type="scientific">Dendrobium thyrsiflorum</name>
    <name type="common">Pinecone-like raceme dendrobium</name>
    <name type="synonym">Orchid</name>
    <dbReference type="NCBI Taxonomy" id="117978"/>
    <lineage>
        <taxon>Eukaryota</taxon>
        <taxon>Viridiplantae</taxon>
        <taxon>Streptophyta</taxon>
        <taxon>Embryophyta</taxon>
        <taxon>Tracheophyta</taxon>
        <taxon>Spermatophyta</taxon>
        <taxon>Magnoliopsida</taxon>
        <taxon>Liliopsida</taxon>
        <taxon>Asparagales</taxon>
        <taxon>Orchidaceae</taxon>
        <taxon>Epidendroideae</taxon>
        <taxon>Malaxideae</taxon>
        <taxon>Dendrobiinae</taxon>
        <taxon>Dendrobium</taxon>
    </lineage>
</organism>
<evidence type="ECO:0008006" key="5">
    <source>
        <dbReference type="Google" id="ProtNLM"/>
    </source>
</evidence>
<evidence type="ECO:0000313" key="3">
    <source>
        <dbReference type="EMBL" id="KAL0909531.1"/>
    </source>
</evidence>
<keyword evidence="1" id="KW-0677">Repeat</keyword>
<dbReference type="FunFam" id="1.25.40.10:FF:000242">
    <property type="entry name" value="Pentatricopeptide repeat-containing protein"/>
    <property type="match status" value="1"/>
</dbReference>
<dbReference type="Proteomes" id="UP001552299">
    <property type="component" value="Unassembled WGS sequence"/>
</dbReference>
<dbReference type="PROSITE" id="PS51375">
    <property type="entry name" value="PPR"/>
    <property type="match status" value="1"/>
</dbReference>
<gene>
    <name evidence="3" type="ORF">M5K25_020407</name>
</gene>
<dbReference type="Pfam" id="PF01535">
    <property type="entry name" value="PPR"/>
    <property type="match status" value="1"/>
</dbReference>
<evidence type="ECO:0000256" key="2">
    <source>
        <dbReference type="PROSITE-ProRule" id="PRU00708"/>
    </source>
</evidence>
<evidence type="ECO:0000256" key="1">
    <source>
        <dbReference type="ARBA" id="ARBA00022737"/>
    </source>
</evidence>
<dbReference type="Gene3D" id="1.25.40.10">
    <property type="entry name" value="Tetratricopeptide repeat domain"/>
    <property type="match status" value="1"/>
</dbReference>